<dbReference type="Pfam" id="PF00675">
    <property type="entry name" value="Peptidase_M16"/>
    <property type="match status" value="1"/>
</dbReference>
<dbReference type="SUPFAM" id="SSF63411">
    <property type="entry name" value="LuxS/MPP-like metallohydrolase"/>
    <property type="match status" value="2"/>
</dbReference>
<evidence type="ECO:0000313" key="6">
    <source>
        <dbReference type="Proteomes" id="UP001360560"/>
    </source>
</evidence>
<dbReference type="GO" id="GO:0005739">
    <property type="term" value="C:mitochondrion"/>
    <property type="evidence" value="ECO:0007669"/>
    <property type="project" value="UniProtKB-SubCell"/>
</dbReference>
<comment type="caution">
    <text evidence="5">The sequence shown here is derived from an EMBL/GenBank/DDBJ whole genome shotgun (WGS) entry which is preliminary data.</text>
</comment>
<sequence>MFRSAAKVSGRRLLSTASAQTQYTSLANGLTVATEANPLAKSSTIGLWIGAGSKFENRYNNGVSKLTANILAESSKAAAAKEGILVGTSAERESIALYGTTLANKTSEVVELLAQQLSGPALTDALLASEKSKAIADAELIETIPKKTVLEHLHATAFQGTPLSLPIQGTPEGLANIEASDIESLLSKHAVSSNIVVVGAGNVDHEELVNLVEKKLNIKSGLAPTVKPTKFLGSDLKFRDDTLPSAYISIAVEGPAFNAPEYYTAKVASEIFGTYTSSEPISVRQGSKLANIVTENHLAQHFEHFSLGYKDTGLWGFYTETSNVSNIDDLVHFSLKQWNRLSTEITETEIVRAKNILKTKILLSMNSTVAIANDIGNKVLINDRRPSIEEIFRKIDQVSAKSVTAWAQEAVWDQDIAVTGTGQIEGLFDYNRIRNEMALLRW</sequence>
<dbReference type="AlphaFoldDB" id="A0AAV5QHD9"/>
<evidence type="ECO:0000259" key="3">
    <source>
        <dbReference type="Pfam" id="PF00675"/>
    </source>
</evidence>
<comment type="subcellular location">
    <subcellularLocation>
        <location evidence="1">Mitochondrion</location>
    </subcellularLocation>
</comment>
<evidence type="ECO:0000313" key="5">
    <source>
        <dbReference type="EMBL" id="GMM34091.1"/>
    </source>
</evidence>
<gene>
    <name evidence="5" type="ORF">DASC09_014160</name>
</gene>
<dbReference type="Pfam" id="PF05193">
    <property type="entry name" value="Peptidase_M16_C"/>
    <property type="match status" value="1"/>
</dbReference>
<accession>A0AAV5QHD9</accession>
<dbReference type="Proteomes" id="UP001360560">
    <property type="component" value="Unassembled WGS sequence"/>
</dbReference>
<feature type="domain" description="Peptidase M16 C-terminal" evidence="4">
    <location>
        <begin position="177"/>
        <end position="357"/>
    </location>
</feature>
<dbReference type="InterPro" id="IPR011765">
    <property type="entry name" value="Pept_M16_N"/>
</dbReference>
<evidence type="ECO:0000256" key="2">
    <source>
        <dbReference type="ARBA" id="ARBA00023128"/>
    </source>
</evidence>
<dbReference type="RefSeq" id="XP_064851091.1">
    <property type="nucleotide sequence ID" value="XM_064995019.1"/>
</dbReference>
<dbReference type="GO" id="GO:0004222">
    <property type="term" value="F:metalloendopeptidase activity"/>
    <property type="evidence" value="ECO:0007669"/>
    <property type="project" value="TreeGrafter"/>
</dbReference>
<dbReference type="InterPro" id="IPR011249">
    <property type="entry name" value="Metalloenz_LuxS/M16"/>
</dbReference>
<dbReference type="PANTHER" id="PTHR11851:SF126">
    <property type="entry name" value="CYTOCHROME B-C1 COMPLEX SUBUNIT 1, MITOCHONDRIAL"/>
    <property type="match status" value="1"/>
</dbReference>
<dbReference type="GO" id="GO:0009060">
    <property type="term" value="P:aerobic respiration"/>
    <property type="evidence" value="ECO:0007669"/>
    <property type="project" value="TreeGrafter"/>
</dbReference>
<organism evidence="5 6">
    <name type="scientific">Saccharomycopsis crataegensis</name>
    <dbReference type="NCBI Taxonomy" id="43959"/>
    <lineage>
        <taxon>Eukaryota</taxon>
        <taxon>Fungi</taxon>
        <taxon>Dikarya</taxon>
        <taxon>Ascomycota</taxon>
        <taxon>Saccharomycotina</taxon>
        <taxon>Saccharomycetes</taxon>
        <taxon>Saccharomycopsidaceae</taxon>
        <taxon>Saccharomycopsis</taxon>
    </lineage>
</organism>
<dbReference type="GO" id="GO:0006627">
    <property type="term" value="P:protein processing involved in protein targeting to mitochondrion"/>
    <property type="evidence" value="ECO:0007669"/>
    <property type="project" value="TreeGrafter"/>
</dbReference>
<name>A0AAV5QHD9_9ASCO</name>
<evidence type="ECO:0000256" key="1">
    <source>
        <dbReference type="ARBA" id="ARBA00004173"/>
    </source>
</evidence>
<feature type="domain" description="Peptidase M16 N-terminal" evidence="3">
    <location>
        <begin position="32"/>
        <end position="170"/>
    </location>
</feature>
<keyword evidence="2" id="KW-0496">Mitochondrion</keyword>
<dbReference type="EMBL" id="BTFZ01000002">
    <property type="protein sequence ID" value="GMM34091.1"/>
    <property type="molecule type" value="Genomic_DNA"/>
</dbReference>
<keyword evidence="6" id="KW-1185">Reference proteome</keyword>
<dbReference type="Gene3D" id="3.30.830.10">
    <property type="entry name" value="Metalloenzyme, LuxS/M16 peptidase-like"/>
    <property type="match status" value="2"/>
</dbReference>
<protein>
    <submittedName>
        <fullName evidence="5">Ubiquinol--cytochrome-c reductase subunit</fullName>
    </submittedName>
</protein>
<dbReference type="GO" id="GO:0046872">
    <property type="term" value="F:metal ion binding"/>
    <property type="evidence" value="ECO:0007669"/>
    <property type="project" value="InterPro"/>
</dbReference>
<dbReference type="InterPro" id="IPR050361">
    <property type="entry name" value="MPP/UQCRC_Complex"/>
</dbReference>
<evidence type="ECO:0000259" key="4">
    <source>
        <dbReference type="Pfam" id="PF05193"/>
    </source>
</evidence>
<proteinExistence type="predicted"/>
<dbReference type="GeneID" id="90072070"/>
<dbReference type="PANTHER" id="PTHR11851">
    <property type="entry name" value="METALLOPROTEASE"/>
    <property type="match status" value="1"/>
</dbReference>
<dbReference type="FunFam" id="3.30.830.10:FF:000001">
    <property type="entry name" value="Mitochondrial-processing peptidase subunit beta, mitochondrial"/>
    <property type="match status" value="1"/>
</dbReference>
<dbReference type="InterPro" id="IPR007863">
    <property type="entry name" value="Peptidase_M16_C"/>
</dbReference>
<reference evidence="5 6" key="1">
    <citation type="journal article" date="2023" name="Elife">
        <title>Identification of key yeast species and microbe-microbe interactions impacting larval growth of Drosophila in the wild.</title>
        <authorList>
            <person name="Mure A."/>
            <person name="Sugiura Y."/>
            <person name="Maeda R."/>
            <person name="Honda K."/>
            <person name="Sakurai N."/>
            <person name="Takahashi Y."/>
            <person name="Watada M."/>
            <person name="Katoh T."/>
            <person name="Gotoh A."/>
            <person name="Gotoh Y."/>
            <person name="Taniguchi I."/>
            <person name="Nakamura K."/>
            <person name="Hayashi T."/>
            <person name="Katayama T."/>
            <person name="Uemura T."/>
            <person name="Hattori Y."/>
        </authorList>
    </citation>
    <scope>NUCLEOTIDE SEQUENCE [LARGE SCALE GENOMIC DNA]</scope>
    <source>
        <strain evidence="5 6">SC-9</strain>
    </source>
</reference>